<dbReference type="Proteomes" id="UP000515733">
    <property type="component" value="Chromosome"/>
</dbReference>
<reference evidence="1 2" key="1">
    <citation type="submission" date="2020-03" db="EMBL/GenBank/DDBJ databases">
        <authorList>
            <consortium name="Genoscope - CEA"/>
            <person name="William W."/>
        </authorList>
    </citation>
    <scope>NUCLEOTIDE SEQUENCE [LARGE SCALE GENOMIC DNA]</scope>
    <source>
        <strain evidence="2">DSM 16959</strain>
    </source>
</reference>
<dbReference type="EMBL" id="LR778301">
    <property type="protein sequence ID" value="CAB1368477.1"/>
    <property type="molecule type" value="Genomic_DNA"/>
</dbReference>
<dbReference type="AlphaFoldDB" id="A0A6S6XWL1"/>
<sequence length="322" mass="34818">MNLAETLRQSFYRWALRGRAPEAVPIVLTRHRVFVLPTRAGMAYAGSLVVMLVGAINYSLSLGHAFVFLLAGLGIATILATFRNLAQLRITPGRAEPVFAGEHALFGLVLHNPRPGERPCLRIWAGNGAHLVMDVPGKDCAEARLPVPAIRRGWLNLPRVTLETTYPLGLVRAWAYAAPALACLVYPQPARQAPPLPLGSGDHQGGLRRAGGSDDFAGLRSHQPADPLQHVAWKAAARHPDGELLTKMFAGESTETLWLAWDALPPGLDEEARLSLLARWVCDAHGAGLIWGLRLPGRTLAPASGEAHYHHCLQALALHGQD</sequence>
<dbReference type="KEGG" id="doe:DENOEST_1312"/>
<gene>
    <name evidence="1" type="ORF">DENOEST_1312</name>
</gene>
<accession>A0A6S6XWL1</accession>
<organism evidence="1 2">
    <name type="scientific">Denitratisoma oestradiolicum</name>
    <dbReference type="NCBI Taxonomy" id="311182"/>
    <lineage>
        <taxon>Bacteria</taxon>
        <taxon>Pseudomonadati</taxon>
        <taxon>Pseudomonadota</taxon>
        <taxon>Betaproteobacteria</taxon>
        <taxon>Nitrosomonadales</taxon>
        <taxon>Sterolibacteriaceae</taxon>
        <taxon>Denitratisoma</taxon>
    </lineage>
</organism>
<proteinExistence type="predicted"/>
<keyword evidence="2" id="KW-1185">Reference proteome</keyword>
<dbReference type="PANTHER" id="PTHR34351:SF1">
    <property type="entry name" value="SLR1927 PROTEIN"/>
    <property type="match status" value="1"/>
</dbReference>
<dbReference type="PANTHER" id="PTHR34351">
    <property type="entry name" value="SLR1927 PROTEIN-RELATED"/>
    <property type="match status" value="1"/>
</dbReference>
<dbReference type="RefSeq" id="WP_232096456.1">
    <property type="nucleotide sequence ID" value="NZ_LR778301.1"/>
</dbReference>
<evidence type="ECO:0000313" key="1">
    <source>
        <dbReference type="EMBL" id="CAB1368477.1"/>
    </source>
</evidence>
<protein>
    <submittedName>
        <fullName evidence="1">Putative membrane protein</fullName>
    </submittedName>
</protein>
<name>A0A6S6XWL1_9PROT</name>
<evidence type="ECO:0000313" key="2">
    <source>
        <dbReference type="Proteomes" id="UP000515733"/>
    </source>
</evidence>